<proteinExistence type="predicted"/>
<organism evidence="3 4">
    <name type="scientific">Psychrobacter proteolyticus</name>
    <dbReference type="NCBI Taxonomy" id="147825"/>
    <lineage>
        <taxon>Bacteria</taxon>
        <taxon>Pseudomonadati</taxon>
        <taxon>Pseudomonadota</taxon>
        <taxon>Gammaproteobacteria</taxon>
        <taxon>Moraxellales</taxon>
        <taxon>Moraxellaceae</taxon>
        <taxon>Psychrobacter</taxon>
    </lineage>
</organism>
<name>A0ABV0D2D1_9GAMM</name>
<dbReference type="Pfam" id="PF01370">
    <property type="entry name" value="Epimerase"/>
    <property type="match status" value="1"/>
</dbReference>
<dbReference type="Gene3D" id="3.40.50.720">
    <property type="entry name" value="NAD(P)-binding Rossmann-like Domain"/>
    <property type="match status" value="1"/>
</dbReference>
<comment type="caution">
    <text evidence="3">The sequence shown here is derived from an EMBL/GenBank/DDBJ whole genome shotgun (WGS) entry which is preliminary data.</text>
</comment>
<gene>
    <name evidence="3" type="ORF">ABFV72_02225</name>
</gene>
<evidence type="ECO:0000259" key="2">
    <source>
        <dbReference type="Pfam" id="PF01370"/>
    </source>
</evidence>
<dbReference type="PANTHER" id="PTHR43574">
    <property type="entry name" value="EPIMERASE-RELATED"/>
    <property type="match status" value="1"/>
</dbReference>
<dbReference type="InterPro" id="IPR036291">
    <property type="entry name" value="NAD(P)-bd_dom_sf"/>
</dbReference>
<evidence type="ECO:0000313" key="3">
    <source>
        <dbReference type="EMBL" id="MEN8624820.1"/>
    </source>
</evidence>
<dbReference type="Proteomes" id="UP001414441">
    <property type="component" value="Unassembled WGS sequence"/>
</dbReference>
<keyword evidence="1" id="KW-0520">NAD</keyword>
<keyword evidence="4" id="KW-1185">Reference proteome</keyword>
<protein>
    <submittedName>
        <fullName evidence="3">NAD-dependent epimerase</fullName>
    </submittedName>
</protein>
<evidence type="ECO:0000313" key="4">
    <source>
        <dbReference type="Proteomes" id="UP001414441"/>
    </source>
</evidence>
<dbReference type="InterPro" id="IPR001509">
    <property type="entry name" value="Epimerase_deHydtase"/>
</dbReference>
<dbReference type="RefSeq" id="WP_347162227.1">
    <property type="nucleotide sequence ID" value="NZ_JBDLOB010000001.1"/>
</dbReference>
<dbReference type="EMBL" id="JBDLOB010000001">
    <property type="protein sequence ID" value="MEN8624820.1"/>
    <property type="molecule type" value="Genomic_DNA"/>
</dbReference>
<feature type="domain" description="NAD-dependent epimerase/dehydratase" evidence="2">
    <location>
        <begin position="3"/>
        <end position="245"/>
    </location>
</feature>
<sequence length="339" mass="38169">MNILITGAAGFIGFHLIKALLEIELPDSNNCIIGIDNINDYYDVSLKEDRLKLLNEIAEPEYFTFIKLDLADREAMSDLFSTYQFDIVINLGAQAGVRYSIENPNAYIDSNVVGFVNILEGCRHHDIKHLIYASSSSVYGMNIKQPFTTSDCVDFPISLYAATKKSNELMAHSYSHLYNIPTTGLRFFTVYGPYGRPDMAYFSFTKKILAGEPINVFNNGDMQRDFTYIDDIVKGIIRIMDKAPSPQYSTITTAAAPYKIYNIGNNQPVTLRRFITAIENACGKKAQENLLPMQAGDVPITYADIDELVDDIDFKPDTSIEDGITKFVEWYKAYYLGSI</sequence>
<accession>A0ABV0D2D1</accession>
<dbReference type="CDD" id="cd05253">
    <property type="entry name" value="UDP_GE_SDE_e"/>
    <property type="match status" value="1"/>
</dbReference>
<dbReference type="PRINTS" id="PR01713">
    <property type="entry name" value="NUCEPIMERASE"/>
</dbReference>
<evidence type="ECO:0000256" key="1">
    <source>
        <dbReference type="ARBA" id="ARBA00023027"/>
    </source>
</evidence>
<reference evidence="3 4" key="1">
    <citation type="submission" date="2024-05" db="EMBL/GenBank/DDBJ databases">
        <title>Genome sequencing of Marine Estuary Bacteria, Pseudoalteromonas distincta strain FA, Psychrobacter proteolyticus strain EA, and Shewanella baltica strain CA.</title>
        <authorList>
            <person name="Dieffenbach S.A."/>
            <person name="Maclea K.S."/>
        </authorList>
    </citation>
    <scope>NUCLEOTIDE SEQUENCE [LARGE SCALE GENOMIC DNA]</scope>
    <source>
        <strain evidence="3 4">EA</strain>
    </source>
</reference>
<dbReference type="SUPFAM" id="SSF51735">
    <property type="entry name" value="NAD(P)-binding Rossmann-fold domains"/>
    <property type="match status" value="1"/>
</dbReference>